<feature type="region of interest" description="Disordered" evidence="1">
    <location>
        <begin position="412"/>
        <end position="450"/>
    </location>
</feature>
<feature type="compositionally biased region" description="Low complexity" evidence="1">
    <location>
        <begin position="432"/>
        <end position="443"/>
    </location>
</feature>
<feature type="compositionally biased region" description="Gly residues" evidence="1">
    <location>
        <begin position="416"/>
        <end position="431"/>
    </location>
</feature>
<accession>A0A8J4DCC5</accession>
<dbReference type="Proteomes" id="UP000722791">
    <property type="component" value="Unassembled WGS sequence"/>
</dbReference>
<gene>
    <name evidence="2" type="ORF">Vretimale_5032</name>
</gene>
<sequence>ADSAKVPQNRVAAARAAAVSSSADELPEVCSSTQGAHCYLLSDDLRTLHRSMLPTRSNAHDVVTVDEASLVDLPLAHGSRKPAVRQEQLYDMAADTVAVALAAAEGAGLSPEEIEQHGLDFFILGRAREPDLEVPTAVAQSLLGRCGGPGARAPPGAAASAASQIKAQRGHRHHEHMRRSRECPLHHDHHHVDIEIHHRPYSYSYIADDQAGEMLAWQVQEQVQLEERGACETHGTLDPDQDLSGYGVNGGTRSDSFPRTAAVGGGGGGCGGGTATRGAVSSGGLPRVTAVWSAAALVRHGRVLPGGVNVLAGGDRWLPSPRASPRGFPRSGVVSSSVRGALTSHAGASAASPLLSCSYCCGCCSRGALSTDNVVASIFSAANASIVAIPQLAPRRPSIFRRAVMAVPIPAKRTAGGSGSSSGGGGGGGGSSNASIASTAAAGRGRRKQQ</sequence>
<dbReference type="AlphaFoldDB" id="A0A8J4DCC5"/>
<organism evidence="2 3">
    <name type="scientific">Volvox reticuliferus</name>
    <dbReference type="NCBI Taxonomy" id="1737510"/>
    <lineage>
        <taxon>Eukaryota</taxon>
        <taxon>Viridiplantae</taxon>
        <taxon>Chlorophyta</taxon>
        <taxon>core chlorophytes</taxon>
        <taxon>Chlorophyceae</taxon>
        <taxon>CS clade</taxon>
        <taxon>Chlamydomonadales</taxon>
        <taxon>Volvocaceae</taxon>
        <taxon>Volvox</taxon>
    </lineage>
</organism>
<dbReference type="EMBL" id="BNCQ01000007">
    <property type="protein sequence ID" value="GIM00108.1"/>
    <property type="molecule type" value="Genomic_DNA"/>
</dbReference>
<evidence type="ECO:0000313" key="2">
    <source>
        <dbReference type="EMBL" id="GIM00108.1"/>
    </source>
</evidence>
<feature type="non-terminal residue" evidence="2">
    <location>
        <position position="450"/>
    </location>
</feature>
<feature type="region of interest" description="Disordered" evidence="1">
    <location>
        <begin position="233"/>
        <end position="270"/>
    </location>
</feature>
<comment type="caution">
    <text evidence="2">The sequence shown here is derived from an EMBL/GenBank/DDBJ whole genome shotgun (WGS) entry which is preliminary data.</text>
</comment>
<evidence type="ECO:0000256" key="1">
    <source>
        <dbReference type="SAM" id="MobiDB-lite"/>
    </source>
</evidence>
<evidence type="ECO:0000313" key="3">
    <source>
        <dbReference type="Proteomes" id="UP000722791"/>
    </source>
</evidence>
<name>A0A8J4DCC5_9CHLO</name>
<protein>
    <submittedName>
        <fullName evidence="2">Uncharacterized protein</fullName>
    </submittedName>
</protein>
<feature type="non-terminal residue" evidence="2">
    <location>
        <position position="1"/>
    </location>
</feature>
<reference evidence="2" key="1">
    <citation type="journal article" date="2021" name="Proc. Natl. Acad. Sci. U.S.A.">
        <title>Three genomes in the algal genus Volvox reveal the fate of a haploid sex-determining region after a transition to homothallism.</title>
        <authorList>
            <person name="Yamamoto K."/>
            <person name="Hamaji T."/>
            <person name="Kawai-Toyooka H."/>
            <person name="Matsuzaki R."/>
            <person name="Takahashi F."/>
            <person name="Nishimura Y."/>
            <person name="Kawachi M."/>
            <person name="Noguchi H."/>
            <person name="Minakuchi Y."/>
            <person name="Umen J.G."/>
            <person name="Toyoda A."/>
            <person name="Nozaki H."/>
        </authorList>
    </citation>
    <scope>NUCLEOTIDE SEQUENCE</scope>
    <source>
        <strain evidence="2">NIES-3785</strain>
    </source>
</reference>
<proteinExistence type="predicted"/>